<sequence>MGVQVVRSESHRMRAVAAYREIVNEALADFDELPGVDAAHRQALRSEVRRIVSRPRALTRYYTRLWMPYILLGLLIATAVLAVATHAWIELWGGGAGKALSIGALCGPVFFFGVAGLARGVGCLDVFVRPFFLSLILAYAAIMTTYPIAKEKSLVPVAGIALFSVSFVVVFAVFTAIVGMVRRGRPPLTNSIYAVAAAQMLGVASLVSQSCSEWRSRKDARYLISEIEQLARTCEDSLSLRSRIGMHHRDVFAETAVEALRIAHVVRQHKKIIACAASADDYERVAVSLSHGLHALLVNDRSKLLENAPDAVLKQRLRLIARHIFPVLLLTAAAIALPLVPPISDQAKIADSIRWTFIVAAVLALIAPRSDSSAKILDVLGKSMPSK</sequence>
<evidence type="ECO:0000256" key="1">
    <source>
        <dbReference type="SAM" id="Phobius"/>
    </source>
</evidence>
<proteinExistence type="predicted"/>
<comment type="caution">
    <text evidence="2">The sequence shown here is derived from an EMBL/GenBank/DDBJ whole genome shotgun (WGS) entry which is preliminary data.</text>
</comment>
<evidence type="ECO:0008006" key="4">
    <source>
        <dbReference type="Google" id="ProtNLM"/>
    </source>
</evidence>
<accession>A0ABU2T824</accession>
<protein>
    <recommendedName>
        <fullName evidence="4">FUSC family protein</fullName>
    </recommendedName>
</protein>
<feature type="transmembrane region" description="Helical" evidence="1">
    <location>
        <begin position="155"/>
        <end position="181"/>
    </location>
</feature>
<reference evidence="2" key="1">
    <citation type="submission" date="2024-05" db="EMBL/GenBank/DDBJ databases">
        <title>30 novel species of actinomycetes from the DSMZ collection.</title>
        <authorList>
            <person name="Nouioui I."/>
        </authorList>
    </citation>
    <scope>NUCLEOTIDE SEQUENCE</scope>
    <source>
        <strain evidence="2">DSM 41527</strain>
    </source>
</reference>
<keyword evidence="1" id="KW-0472">Membrane</keyword>
<feature type="transmembrane region" description="Helical" evidence="1">
    <location>
        <begin position="323"/>
        <end position="340"/>
    </location>
</feature>
<gene>
    <name evidence="2" type="ORF">RM550_12705</name>
</gene>
<organism evidence="2 3">
    <name type="scientific">Streptomyces mooreae</name>
    <dbReference type="NCBI Taxonomy" id="3075523"/>
    <lineage>
        <taxon>Bacteria</taxon>
        <taxon>Bacillati</taxon>
        <taxon>Actinomycetota</taxon>
        <taxon>Actinomycetes</taxon>
        <taxon>Kitasatosporales</taxon>
        <taxon>Streptomycetaceae</taxon>
        <taxon>Streptomyces</taxon>
    </lineage>
</organism>
<feature type="transmembrane region" description="Helical" evidence="1">
    <location>
        <begin position="66"/>
        <end position="89"/>
    </location>
</feature>
<dbReference type="EMBL" id="JAVRFE010000013">
    <property type="protein sequence ID" value="MDT0456584.1"/>
    <property type="molecule type" value="Genomic_DNA"/>
</dbReference>
<keyword evidence="1" id="KW-0812">Transmembrane</keyword>
<evidence type="ECO:0000313" key="3">
    <source>
        <dbReference type="Proteomes" id="UP001180551"/>
    </source>
</evidence>
<dbReference type="Proteomes" id="UP001180551">
    <property type="component" value="Unassembled WGS sequence"/>
</dbReference>
<feature type="transmembrane region" description="Helical" evidence="1">
    <location>
        <begin position="95"/>
        <end position="118"/>
    </location>
</feature>
<keyword evidence="1" id="KW-1133">Transmembrane helix</keyword>
<evidence type="ECO:0000313" key="2">
    <source>
        <dbReference type="EMBL" id="MDT0456584.1"/>
    </source>
</evidence>
<feature type="transmembrane region" description="Helical" evidence="1">
    <location>
        <begin position="352"/>
        <end position="368"/>
    </location>
</feature>
<name>A0ABU2T824_9ACTN</name>
<dbReference type="RefSeq" id="WP_311623772.1">
    <property type="nucleotide sequence ID" value="NZ_JAVRFE010000013.1"/>
</dbReference>
<feature type="transmembrane region" description="Helical" evidence="1">
    <location>
        <begin position="130"/>
        <end position="149"/>
    </location>
</feature>
<keyword evidence="3" id="KW-1185">Reference proteome</keyword>